<evidence type="ECO:0000313" key="2">
    <source>
        <dbReference type="Proteomes" id="UP001328733"/>
    </source>
</evidence>
<name>A0AAW9QQI1_9CHRO</name>
<dbReference type="EMBL" id="JBAFSM010000014">
    <property type="protein sequence ID" value="MEG3437344.1"/>
    <property type="molecule type" value="Genomic_DNA"/>
</dbReference>
<keyword evidence="2" id="KW-1185">Reference proteome</keyword>
<reference evidence="1 2" key="1">
    <citation type="submission" date="2024-01" db="EMBL/GenBank/DDBJ databases">
        <title>Genomic insights into the taxonomy and metabolism of the cyanobacterium Pannus brasiliensis CCIBt3594.</title>
        <authorList>
            <person name="Machado M."/>
            <person name="Botero N.B."/>
            <person name="Andreote A.P.D."/>
            <person name="Feitosa A.M.T."/>
            <person name="Popin R."/>
            <person name="Sivonen K."/>
            <person name="Fiore M.F."/>
        </authorList>
    </citation>
    <scope>NUCLEOTIDE SEQUENCE [LARGE SCALE GENOMIC DNA]</scope>
    <source>
        <strain evidence="1 2">CCIBt3594</strain>
    </source>
</reference>
<organism evidence="1 2">
    <name type="scientific">Pannus brasiliensis CCIBt3594</name>
    <dbReference type="NCBI Taxonomy" id="1427578"/>
    <lineage>
        <taxon>Bacteria</taxon>
        <taxon>Bacillati</taxon>
        <taxon>Cyanobacteriota</taxon>
        <taxon>Cyanophyceae</taxon>
        <taxon>Oscillatoriophycideae</taxon>
        <taxon>Chroococcales</taxon>
        <taxon>Microcystaceae</taxon>
        <taxon>Pannus</taxon>
    </lineage>
</organism>
<comment type="caution">
    <text evidence="1">The sequence shown here is derived from an EMBL/GenBank/DDBJ whole genome shotgun (WGS) entry which is preliminary data.</text>
</comment>
<proteinExistence type="predicted"/>
<dbReference type="AlphaFoldDB" id="A0AAW9QQI1"/>
<protein>
    <submittedName>
        <fullName evidence="1">Uncharacterized protein</fullName>
    </submittedName>
</protein>
<accession>A0AAW9QQI1</accession>
<evidence type="ECO:0000313" key="1">
    <source>
        <dbReference type="EMBL" id="MEG3437344.1"/>
    </source>
</evidence>
<dbReference type="Proteomes" id="UP001328733">
    <property type="component" value="Unassembled WGS sequence"/>
</dbReference>
<dbReference type="RefSeq" id="WP_332864825.1">
    <property type="nucleotide sequence ID" value="NZ_JBAFSM010000014.1"/>
</dbReference>
<sequence length="139" mass="15623">MTATLTISGKVLGRSKPLFTDWSLSVGDDSLTLKDLLTRIVREEIDAFRTRQEQRRLVKVLSREEIEAGIARGKIDSGGRDIIQEVNEAEAVHNALQSFEDGLYFVFIDDKQIENIDSPVQLHEDSQILFLRLVPLVGG</sequence>
<gene>
    <name evidence="1" type="ORF">V0288_09455</name>
</gene>